<name>A0ABR3J5C2_9AGAR</name>
<reference evidence="3" key="1">
    <citation type="submission" date="2024-06" db="EMBL/GenBank/DDBJ databases">
        <title>Multi-omics analyses provide insights into the biosynthesis of the anticancer antibiotic pleurotin in Hohenbuehelia grisea.</title>
        <authorList>
            <person name="Weaver J.A."/>
            <person name="Alberti F."/>
        </authorList>
    </citation>
    <scope>NUCLEOTIDE SEQUENCE [LARGE SCALE GENOMIC DNA]</scope>
    <source>
        <strain evidence="3">T-177</strain>
    </source>
</reference>
<evidence type="ECO:0000256" key="1">
    <source>
        <dbReference type="ARBA" id="ARBA00006538"/>
    </source>
</evidence>
<dbReference type="InterPro" id="IPR003703">
    <property type="entry name" value="Acyl_CoA_thio"/>
</dbReference>
<evidence type="ECO:0000313" key="2">
    <source>
        <dbReference type="EMBL" id="KAL0950838.1"/>
    </source>
</evidence>
<dbReference type="SUPFAM" id="SSF54637">
    <property type="entry name" value="Thioesterase/thiol ester dehydrase-isomerase"/>
    <property type="match status" value="1"/>
</dbReference>
<dbReference type="InterPro" id="IPR042171">
    <property type="entry name" value="Acyl-CoA_hotdog"/>
</dbReference>
<dbReference type="Gene3D" id="2.40.160.210">
    <property type="entry name" value="Acyl-CoA thioesterase, double hotdog domain"/>
    <property type="match status" value="1"/>
</dbReference>
<organism evidence="2 3">
    <name type="scientific">Hohenbuehelia grisea</name>
    <dbReference type="NCBI Taxonomy" id="104357"/>
    <lineage>
        <taxon>Eukaryota</taxon>
        <taxon>Fungi</taxon>
        <taxon>Dikarya</taxon>
        <taxon>Basidiomycota</taxon>
        <taxon>Agaricomycotina</taxon>
        <taxon>Agaricomycetes</taxon>
        <taxon>Agaricomycetidae</taxon>
        <taxon>Agaricales</taxon>
        <taxon>Pleurotineae</taxon>
        <taxon>Pleurotaceae</taxon>
        <taxon>Hohenbuehelia</taxon>
    </lineage>
</organism>
<dbReference type="InterPro" id="IPR029069">
    <property type="entry name" value="HotDog_dom_sf"/>
</dbReference>
<keyword evidence="3" id="KW-1185">Reference proteome</keyword>
<dbReference type="Proteomes" id="UP001556367">
    <property type="component" value="Unassembled WGS sequence"/>
</dbReference>
<accession>A0ABR3J5C2</accession>
<proteinExistence type="inferred from homology"/>
<dbReference type="PANTHER" id="PTHR11066:SF34">
    <property type="entry name" value="ACYL-COENZYME A THIOESTERASE 8"/>
    <property type="match status" value="1"/>
</dbReference>
<gene>
    <name evidence="2" type="ORF">HGRIS_007599</name>
</gene>
<evidence type="ECO:0008006" key="4">
    <source>
        <dbReference type="Google" id="ProtNLM"/>
    </source>
</evidence>
<dbReference type="EMBL" id="JASNQZ010000011">
    <property type="protein sequence ID" value="KAL0950838.1"/>
    <property type="molecule type" value="Genomic_DNA"/>
</dbReference>
<dbReference type="PANTHER" id="PTHR11066">
    <property type="entry name" value="ACYL-COA THIOESTERASE"/>
    <property type="match status" value="1"/>
</dbReference>
<comment type="similarity">
    <text evidence="1">Belongs to the C/M/P thioester hydrolase family.</text>
</comment>
<sequence>MEDFNQIEPEQISTSLEVETLDVNLFRSKRLWIPSGARGVFGGQVISQALVSATNCVDSQFALHVSLCGTPDPRHH</sequence>
<evidence type="ECO:0000313" key="3">
    <source>
        <dbReference type="Proteomes" id="UP001556367"/>
    </source>
</evidence>
<protein>
    <recommendedName>
        <fullName evidence="4">Acyl-CoA thioesterase</fullName>
    </recommendedName>
</protein>
<comment type="caution">
    <text evidence="2">The sequence shown here is derived from an EMBL/GenBank/DDBJ whole genome shotgun (WGS) entry which is preliminary data.</text>
</comment>